<dbReference type="AlphaFoldDB" id="A0A9W6PRW2"/>
<name>A0A9W6PRW2_9ACTN</name>
<dbReference type="Pfam" id="PF21853">
    <property type="entry name" value="DUF6912"/>
    <property type="match status" value="1"/>
</dbReference>
<proteinExistence type="predicted"/>
<evidence type="ECO:0000313" key="1">
    <source>
        <dbReference type="EMBL" id="GLW61853.1"/>
    </source>
</evidence>
<keyword evidence="2" id="KW-1185">Reference proteome</keyword>
<reference evidence="1" key="1">
    <citation type="submission" date="2023-02" db="EMBL/GenBank/DDBJ databases">
        <title>Actinomadura rubrobrunea NBRC 14622.</title>
        <authorList>
            <person name="Ichikawa N."/>
            <person name="Sato H."/>
            <person name="Tonouchi N."/>
        </authorList>
    </citation>
    <scope>NUCLEOTIDE SEQUENCE</scope>
    <source>
        <strain evidence="1">NBRC 14622</strain>
    </source>
</reference>
<organism evidence="1 2">
    <name type="scientific">Actinomadura rubrobrunea</name>
    <dbReference type="NCBI Taxonomy" id="115335"/>
    <lineage>
        <taxon>Bacteria</taxon>
        <taxon>Bacillati</taxon>
        <taxon>Actinomycetota</taxon>
        <taxon>Actinomycetes</taxon>
        <taxon>Streptosporangiales</taxon>
        <taxon>Thermomonosporaceae</taxon>
        <taxon>Actinomadura</taxon>
    </lineage>
</organism>
<gene>
    <name evidence="1" type="ORF">Arub01_00970</name>
</gene>
<evidence type="ECO:0000313" key="2">
    <source>
        <dbReference type="Proteomes" id="UP001165124"/>
    </source>
</evidence>
<dbReference type="RefSeq" id="WP_067907653.1">
    <property type="nucleotide sequence ID" value="NZ_BSRZ01000001.1"/>
</dbReference>
<protein>
    <submittedName>
        <fullName evidence="1">Uncharacterized protein</fullName>
    </submittedName>
</protein>
<comment type="caution">
    <text evidence="1">The sequence shown here is derived from an EMBL/GenBank/DDBJ whole genome shotgun (WGS) entry which is preliminary data.</text>
</comment>
<accession>A0A9W6PRW2</accession>
<dbReference type="EMBL" id="BSRZ01000001">
    <property type="protein sequence ID" value="GLW61853.1"/>
    <property type="molecule type" value="Genomic_DNA"/>
</dbReference>
<sequence>MRVYVPATLSGLARVHAAREIGPAPLTAYAVTSALREWYAEGDEEELEYAAMTAAARASLRLLADDPDAPRRRVVLAAEVPERTVERPRGDAAVGDEGARARVLVTAPIPWRKIASGHVDAEDAAADVGAAADALAAADAGDEDAQFTVDGAEGHELLWFATQELGDLLS</sequence>
<dbReference type="InterPro" id="IPR054206">
    <property type="entry name" value="DUF6912"/>
</dbReference>
<dbReference type="Proteomes" id="UP001165124">
    <property type="component" value="Unassembled WGS sequence"/>
</dbReference>